<feature type="signal peptide" evidence="1">
    <location>
        <begin position="1"/>
        <end position="19"/>
    </location>
</feature>
<dbReference type="Proteomes" id="UP000188320">
    <property type="component" value="Unassembled WGS sequence"/>
</dbReference>
<proteinExistence type="predicted"/>
<keyword evidence="1" id="KW-0732">Signal</keyword>
<accession>A0A1R1PDU8</accession>
<reference evidence="3" key="1">
    <citation type="submission" date="2017-01" db="EMBL/GenBank/DDBJ databases">
        <authorList>
            <person name="Wang Y."/>
            <person name="White M."/>
            <person name="Kvist S."/>
            <person name="Moncalvo J.-M."/>
        </authorList>
    </citation>
    <scope>NUCLEOTIDE SEQUENCE [LARGE SCALE GENOMIC DNA]</scope>
    <source>
        <strain evidence="3">COL-18-3</strain>
    </source>
</reference>
<protein>
    <submittedName>
        <fullName evidence="2">Uncharacterized protein</fullName>
    </submittedName>
</protein>
<organism evidence="2 3">
    <name type="scientific">Zancudomyces culisetae</name>
    <name type="common">Gut fungus</name>
    <name type="synonym">Smittium culisetae</name>
    <dbReference type="NCBI Taxonomy" id="1213189"/>
    <lineage>
        <taxon>Eukaryota</taxon>
        <taxon>Fungi</taxon>
        <taxon>Fungi incertae sedis</taxon>
        <taxon>Zoopagomycota</taxon>
        <taxon>Kickxellomycotina</taxon>
        <taxon>Harpellomycetes</taxon>
        <taxon>Harpellales</taxon>
        <taxon>Legeriomycetaceae</taxon>
        <taxon>Zancudomyces</taxon>
    </lineage>
</organism>
<dbReference type="EMBL" id="LSSK01001645">
    <property type="protein sequence ID" value="OMH79170.1"/>
    <property type="molecule type" value="Genomic_DNA"/>
</dbReference>
<evidence type="ECO:0000256" key="1">
    <source>
        <dbReference type="SAM" id="SignalP"/>
    </source>
</evidence>
<evidence type="ECO:0000313" key="3">
    <source>
        <dbReference type="Proteomes" id="UP000188320"/>
    </source>
</evidence>
<dbReference type="AlphaFoldDB" id="A0A1R1PDU8"/>
<comment type="caution">
    <text evidence="2">The sequence shown here is derived from an EMBL/GenBank/DDBJ whole genome shotgun (WGS) entry which is preliminary data.</text>
</comment>
<sequence>MYLTNILLTILTIKSVITAFPSDDRDLILELAEYSKIGTDYGLYTTERVVLDAIYELDPYELDSTILGYKLIPFENQDLMEMHPKTLFALKEICDNEYGNVVTTVFWYGKEARVNNSQNGYNCTYPYYLAPKIYNYMTSYFEEKYFISITFCISGDAYLTFHKYLTTEGGDRQKILNKPNIDNCVSLLLSPIRAH</sequence>
<keyword evidence="3" id="KW-1185">Reference proteome</keyword>
<feature type="chain" id="PRO_5012232621" evidence="1">
    <location>
        <begin position="20"/>
        <end position="195"/>
    </location>
</feature>
<name>A0A1R1PDU8_ZANCU</name>
<gene>
    <name evidence="2" type="ORF">AX774_g7426</name>
</gene>
<evidence type="ECO:0000313" key="2">
    <source>
        <dbReference type="EMBL" id="OMH79170.1"/>
    </source>
</evidence>